<evidence type="ECO:0000256" key="1">
    <source>
        <dbReference type="PIRSR" id="PIRSR606225-1"/>
    </source>
</evidence>
<gene>
    <name evidence="6" type="ORF">BCR42DRAFT_382100</name>
</gene>
<dbReference type="GO" id="GO:0000455">
    <property type="term" value="P:enzyme-directed rRNA pseudouridine synthesis"/>
    <property type="evidence" value="ECO:0007669"/>
    <property type="project" value="TreeGrafter"/>
</dbReference>
<feature type="compositionally biased region" description="Basic and acidic residues" evidence="4">
    <location>
        <begin position="1"/>
        <end position="24"/>
    </location>
</feature>
<comment type="caution">
    <text evidence="6">The sequence shown here is derived from an EMBL/GenBank/DDBJ whole genome shotgun (WGS) entry which is preliminary data.</text>
</comment>
<dbReference type="STRING" id="90262.A0A1X2I3Z4"/>
<evidence type="ECO:0000256" key="2">
    <source>
        <dbReference type="PROSITE-ProRule" id="PRU00182"/>
    </source>
</evidence>
<dbReference type="PROSITE" id="PS50889">
    <property type="entry name" value="S4"/>
    <property type="match status" value="1"/>
</dbReference>
<keyword evidence="3" id="KW-0413">Isomerase</keyword>
<reference evidence="6 7" key="1">
    <citation type="submission" date="2016-07" db="EMBL/GenBank/DDBJ databases">
        <title>Pervasive Adenine N6-methylation of Active Genes in Fungi.</title>
        <authorList>
            <consortium name="DOE Joint Genome Institute"/>
            <person name="Mondo S.J."/>
            <person name="Dannebaum R.O."/>
            <person name="Kuo R.C."/>
            <person name="Labutti K."/>
            <person name="Haridas S."/>
            <person name="Kuo A."/>
            <person name="Salamov A."/>
            <person name="Ahrendt S.R."/>
            <person name="Lipzen A."/>
            <person name="Sullivan W."/>
            <person name="Andreopoulos W.B."/>
            <person name="Clum A."/>
            <person name="Lindquist E."/>
            <person name="Daum C."/>
            <person name="Ramamoorthy G.K."/>
            <person name="Gryganskyi A."/>
            <person name="Culley D."/>
            <person name="Magnuson J.K."/>
            <person name="James T.Y."/>
            <person name="O'Malley M.A."/>
            <person name="Stajich J.E."/>
            <person name="Spatafora J.W."/>
            <person name="Visel A."/>
            <person name="Grigoriev I.V."/>
        </authorList>
    </citation>
    <scope>NUCLEOTIDE SEQUENCE [LARGE SCALE GENOMIC DNA]</scope>
    <source>
        <strain evidence="6 7">NRRL 1336</strain>
    </source>
</reference>
<feature type="region of interest" description="Disordered" evidence="4">
    <location>
        <begin position="1"/>
        <end position="54"/>
    </location>
</feature>
<dbReference type="InterPro" id="IPR020103">
    <property type="entry name" value="PsdUridine_synth_cat_dom_sf"/>
</dbReference>
<keyword evidence="7" id="KW-1185">Reference proteome</keyword>
<dbReference type="GO" id="GO:0003723">
    <property type="term" value="F:RNA binding"/>
    <property type="evidence" value="ECO:0007669"/>
    <property type="project" value="UniProtKB-KW"/>
</dbReference>
<dbReference type="Proteomes" id="UP000193560">
    <property type="component" value="Unassembled WGS sequence"/>
</dbReference>
<feature type="domain" description="Pseudouridine synthase RsuA/RluA-like" evidence="5">
    <location>
        <begin position="163"/>
        <end position="309"/>
    </location>
</feature>
<dbReference type="Pfam" id="PF00849">
    <property type="entry name" value="PseudoU_synth_2"/>
    <property type="match status" value="1"/>
</dbReference>
<name>A0A1X2I3Z4_9FUNG</name>
<dbReference type="AlphaFoldDB" id="A0A1X2I3Z4"/>
<evidence type="ECO:0000256" key="3">
    <source>
        <dbReference type="RuleBase" id="RU362028"/>
    </source>
</evidence>
<evidence type="ECO:0000256" key="4">
    <source>
        <dbReference type="SAM" id="MobiDB-lite"/>
    </source>
</evidence>
<dbReference type="NCBIfam" id="TIGR00005">
    <property type="entry name" value="rluA_subfam"/>
    <property type="match status" value="1"/>
</dbReference>
<dbReference type="PANTHER" id="PTHR21600:SF40">
    <property type="entry name" value="PSEUDOURIDYLATE SYNTHASE RPUSD2"/>
    <property type="match status" value="1"/>
</dbReference>
<dbReference type="InterPro" id="IPR006225">
    <property type="entry name" value="PsdUridine_synth_RluC/D"/>
</dbReference>
<accession>A0A1X2I3Z4</accession>
<dbReference type="EC" id="5.4.99.-" evidence="3"/>
<dbReference type="OrthoDB" id="424794at2759"/>
<evidence type="ECO:0000259" key="5">
    <source>
        <dbReference type="Pfam" id="PF00849"/>
    </source>
</evidence>
<dbReference type="PANTHER" id="PTHR21600">
    <property type="entry name" value="MITOCHONDRIAL RNA PSEUDOURIDINE SYNTHASE"/>
    <property type="match status" value="1"/>
</dbReference>
<dbReference type="InterPro" id="IPR006145">
    <property type="entry name" value="PsdUridine_synth_RsuA/RluA"/>
</dbReference>
<keyword evidence="2" id="KW-0694">RNA-binding</keyword>
<comment type="similarity">
    <text evidence="3">Belongs to the pseudouridine synthase RluA family.</text>
</comment>
<evidence type="ECO:0000313" key="6">
    <source>
        <dbReference type="EMBL" id="ORZ08902.1"/>
    </source>
</evidence>
<comment type="function">
    <text evidence="3">Responsible for synthesis of pseudouridine from uracil.</text>
</comment>
<feature type="region of interest" description="Disordered" evidence="4">
    <location>
        <begin position="357"/>
        <end position="398"/>
    </location>
</feature>
<proteinExistence type="inferred from homology"/>
<feature type="active site" evidence="1">
    <location>
        <position position="206"/>
    </location>
</feature>
<dbReference type="InterPro" id="IPR050188">
    <property type="entry name" value="RluA_PseudoU_synthase"/>
</dbReference>
<dbReference type="EMBL" id="MCGE01000029">
    <property type="protein sequence ID" value="ORZ08902.1"/>
    <property type="molecule type" value="Genomic_DNA"/>
</dbReference>
<comment type="catalytic activity">
    <reaction evidence="3">
        <text>a uridine in RNA = a pseudouridine in RNA</text>
        <dbReference type="Rhea" id="RHEA:48348"/>
        <dbReference type="Rhea" id="RHEA-COMP:12068"/>
        <dbReference type="Rhea" id="RHEA-COMP:12069"/>
        <dbReference type="ChEBI" id="CHEBI:65314"/>
        <dbReference type="ChEBI" id="CHEBI:65315"/>
    </reaction>
</comment>
<dbReference type="SUPFAM" id="SSF55120">
    <property type="entry name" value="Pseudouridine synthase"/>
    <property type="match status" value="1"/>
</dbReference>
<protein>
    <recommendedName>
        <fullName evidence="3">Pseudouridine synthase</fullName>
        <ecNumber evidence="3">5.4.99.-</ecNumber>
    </recommendedName>
</protein>
<evidence type="ECO:0000313" key="7">
    <source>
        <dbReference type="Proteomes" id="UP000193560"/>
    </source>
</evidence>
<feature type="compositionally biased region" description="Low complexity" evidence="4">
    <location>
        <begin position="364"/>
        <end position="398"/>
    </location>
</feature>
<organism evidence="6 7">
    <name type="scientific">Absidia repens</name>
    <dbReference type="NCBI Taxonomy" id="90262"/>
    <lineage>
        <taxon>Eukaryota</taxon>
        <taxon>Fungi</taxon>
        <taxon>Fungi incertae sedis</taxon>
        <taxon>Mucoromycota</taxon>
        <taxon>Mucoromycotina</taxon>
        <taxon>Mucoromycetes</taxon>
        <taxon>Mucorales</taxon>
        <taxon>Cunninghamellaceae</taxon>
        <taxon>Absidia</taxon>
    </lineage>
</organism>
<dbReference type="Gene3D" id="3.30.2350.10">
    <property type="entry name" value="Pseudouridine synthase"/>
    <property type="match status" value="1"/>
</dbReference>
<dbReference type="CDD" id="cd02557">
    <property type="entry name" value="PseudoU_synth_ScRIB2"/>
    <property type="match status" value="1"/>
</dbReference>
<dbReference type="GO" id="GO:0009982">
    <property type="term" value="F:pseudouridine synthase activity"/>
    <property type="evidence" value="ECO:0007669"/>
    <property type="project" value="InterPro"/>
</dbReference>
<sequence length="468" mass="53156">MPDTDTKVTAKSVDVEDTSKETNTKKRKLDKVKANNNDTIIYPPKNRKQQKKTDFRDVDDLPEAEYFFEHGLRKVKPYYFVYQAYAKGRWLERTILDVFVEEFRDRNEQYYRYAIEKGLITLNGKQVQTDTLIQNSDIVGHKIHRHEPPVTDSPIKIVFESDDLLVVDKPGGIPVHPAGRYRHNSVVHVLRKERNIPRLFPSNRLDRLTSGLMLISKTSLKASHMEHDMTSGLIRKEYICRVDGEFPTEEIVCDAPIRTISHKMSVNYVHPDGKPCKTIFNRISFDGKTSVVRCKPVTGRTHQIRVHLKYLGYPIGNDPLYGNTTSWASNLHLGESMSEEDAKQLVDKLMEASPFQSGEWDSKTTTSSSTTVTVSSTSASTSITESTTATSETTASSTIAPEVEFTDKTKLLEVESGERCSDCSVALFVDPPRDSLFIWLHAWKYQGNGWEYETELPDWANIDTSSSS</sequence>